<name>A0A6J6A1H7_9ZZZZ</name>
<organism evidence="3">
    <name type="scientific">freshwater metagenome</name>
    <dbReference type="NCBI Taxonomy" id="449393"/>
    <lineage>
        <taxon>unclassified sequences</taxon>
        <taxon>metagenomes</taxon>
        <taxon>ecological metagenomes</taxon>
    </lineage>
</organism>
<evidence type="ECO:0000256" key="2">
    <source>
        <dbReference type="SAM" id="MobiDB-lite"/>
    </source>
</evidence>
<reference evidence="3" key="1">
    <citation type="submission" date="2020-05" db="EMBL/GenBank/DDBJ databases">
        <authorList>
            <person name="Chiriac C."/>
            <person name="Salcher M."/>
            <person name="Ghai R."/>
            <person name="Kavagutti S V."/>
        </authorList>
    </citation>
    <scope>NUCLEOTIDE SEQUENCE</scope>
</reference>
<evidence type="ECO:0000313" key="3">
    <source>
        <dbReference type="EMBL" id="CAB4346920.1"/>
    </source>
</evidence>
<keyword evidence="1" id="KW-0175">Coiled coil</keyword>
<sequence length="189" mass="21022">MQTTWKNPISSLRKLEKQRLEEARADEELRQRQIQEIIDEGPPPGSGISPANWADWHRHRFVCCPKTRFRYICDRVDCGAGGTCQEMTAVGLRGDGASLPRKLRPICSARNREGDRCGVRVEPGKRVCRFHGGLSTGPRTAEGRARIAEAMRKRHALHPTKTQRTPKTATDRGGIGESLGGANRSPTNE</sequence>
<feature type="region of interest" description="Disordered" evidence="2">
    <location>
        <begin position="155"/>
        <end position="189"/>
    </location>
</feature>
<dbReference type="NCBIfam" id="NF041373">
    <property type="entry name" value="HGG_STG"/>
    <property type="match status" value="1"/>
</dbReference>
<evidence type="ECO:0000256" key="1">
    <source>
        <dbReference type="SAM" id="Coils"/>
    </source>
</evidence>
<dbReference type="InterPro" id="IPR047675">
    <property type="entry name" value="Putative_zinc-bd"/>
</dbReference>
<accession>A0A6J6A1H7</accession>
<feature type="coiled-coil region" evidence="1">
    <location>
        <begin position="12"/>
        <end position="40"/>
    </location>
</feature>
<proteinExistence type="predicted"/>
<dbReference type="EMBL" id="CAESAO010000177">
    <property type="protein sequence ID" value="CAB4346920.1"/>
    <property type="molecule type" value="Genomic_DNA"/>
</dbReference>
<protein>
    <submittedName>
        <fullName evidence="3">Unannotated protein</fullName>
    </submittedName>
</protein>
<gene>
    <name evidence="3" type="ORF">UFOPK3522_01516</name>
</gene>
<dbReference type="AlphaFoldDB" id="A0A6J6A1H7"/>